<dbReference type="Proteomes" id="UP000054270">
    <property type="component" value="Unassembled WGS sequence"/>
</dbReference>
<reference evidence="2" key="1">
    <citation type="submission" date="2014-04" db="EMBL/GenBank/DDBJ databases">
        <title>Evolutionary Origins and Diversification of the Mycorrhizal Mutualists.</title>
        <authorList>
            <consortium name="DOE Joint Genome Institute"/>
            <consortium name="Mycorrhizal Genomics Consortium"/>
            <person name="Kohler A."/>
            <person name="Kuo A."/>
            <person name="Nagy L.G."/>
            <person name="Floudas D."/>
            <person name="Copeland A."/>
            <person name="Barry K.W."/>
            <person name="Cichocki N."/>
            <person name="Veneault-Fourrey C."/>
            <person name="LaButti K."/>
            <person name="Lindquist E.A."/>
            <person name="Lipzen A."/>
            <person name="Lundell T."/>
            <person name="Morin E."/>
            <person name="Murat C."/>
            <person name="Riley R."/>
            <person name="Ohm R."/>
            <person name="Sun H."/>
            <person name="Tunlid A."/>
            <person name="Henrissat B."/>
            <person name="Grigoriev I.V."/>
            <person name="Hibbett D.S."/>
            <person name="Martin F."/>
        </authorList>
    </citation>
    <scope>NUCLEOTIDE SEQUENCE [LARGE SCALE GENOMIC DNA]</scope>
    <source>
        <strain evidence="2">FD-334 SS-4</strain>
    </source>
</reference>
<keyword evidence="2" id="KW-1185">Reference proteome</keyword>
<dbReference type="AlphaFoldDB" id="A0A0D2P7I2"/>
<name>A0A0D2P7I2_HYPSF</name>
<evidence type="ECO:0000313" key="1">
    <source>
        <dbReference type="EMBL" id="KJA16335.1"/>
    </source>
</evidence>
<organism evidence="1 2">
    <name type="scientific">Hypholoma sublateritium (strain FD-334 SS-4)</name>
    <dbReference type="NCBI Taxonomy" id="945553"/>
    <lineage>
        <taxon>Eukaryota</taxon>
        <taxon>Fungi</taxon>
        <taxon>Dikarya</taxon>
        <taxon>Basidiomycota</taxon>
        <taxon>Agaricomycotina</taxon>
        <taxon>Agaricomycetes</taxon>
        <taxon>Agaricomycetidae</taxon>
        <taxon>Agaricales</taxon>
        <taxon>Agaricineae</taxon>
        <taxon>Strophariaceae</taxon>
        <taxon>Hypholoma</taxon>
    </lineage>
</organism>
<evidence type="ECO:0000313" key="2">
    <source>
        <dbReference type="Proteomes" id="UP000054270"/>
    </source>
</evidence>
<gene>
    <name evidence="1" type="ORF">HYPSUDRAFT_295431</name>
</gene>
<protein>
    <submittedName>
        <fullName evidence="1">Uncharacterized protein</fullName>
    </submittedName>
</protein>
<dbReference type="EMBL" id="KN817623">
    <property type="protein sequence ID" value="KJA16335.1"/>
    <property type="molecule type" value="Genomic_DNA"/>
</dbReference>
<proteinExistence type="predicted"/>
<accession>A0A0D2P7I2</accession>
<sequence>MYNDRLPSPYFCMLSTLQTHAHFFSMYMLGSSASGDLLCLQSTTTSTAFFHCALRYAQRPGPSVVGASSTSWCARLSCALSFSPIRFDISSTRPPPDPHLPRICEMYMGARVRCQPCLQSVMRPLIFHRISYARGNDCAQSHLSVVCGSLAGVVHPRLFSRD</sequence>